<dbReference type="PANTHER" id="PTHR41286:SF1">
    <property type="entry name" value="HNH NUCLEASE YAJD-RELATED"/>
    <property type="match status" value="1"/>
</dbReference>
<keyword evidence="2" id="KW-0378">Hydrolase</keyword>
<protein>
    <recommendedName>
        <fullName evidence="4">Putative HNH nuclease YajD</fullName>
    </recommendedName>
</protein>
<dbReference type="GO" id="GO:0008270">
    <property type="term" value="F:zinc ion binding"/>
    <property type="evidence" value="ECO:0007669"/>
    <property type="project" value="InterPro"/>
</dbReference>
<accession>A0A0S4UE32</accession>
<evidence type="ECO:0000313" key="6">
    <source>
        <dbReference type="EMBL" id="CUV20406.1"/>
    </source>
</evidence>
<sequence length="124" mass="14123">MPPKAPRPCRVPGCPKYAAPGGAYCEEHAVQRHETEVARRGTAASRGYGSKWQRERLEYLKRNPICVECKRGGHVVPAKVVDHIVPHKGDQHLFWRRSNWQALCKTCHDRKTAREDGGFANPRR</sequence>
<comment type="similarity">
    <text evidence="3">Belongs to the HNH nuclease family.</text>
</comment>
<dbReference type="GO" id="GO:0005829">
    <property type="term" value="C:cytosol"/>
    <property type="evidence" value="ECO:0007669"/>
    <property type="project" value="TreeGrafter"/>
</dbReference>
<evidence type="ECO:0000256" key="3">
    <source>
        <dbReference type="ARBA" id="ARBA00038412"/>
    </source>
</evidence>
<dbReference type="Pfam" id="PF01844">
    <property type="entry name" value="HNH"/>
    <property type="match status" value="1"/>
</dbReference>
<dbReference type="EMBL" id="LN899821">
    <property type="protein sequence ID" value="CUV20406.1"/>
    <property type="molecule type" value="Genomic_DNA"/>
</dbReference>
<evidence type="ECO:0000256" key="2">
    <source>
        <dbReference type="ARBA" id="ARBA00022801"/>
    </source>
</evidence>
<dbReference type="CDD" id="cd00085">
    <property type="entry name" value="HNHc"/>
    <property type="match status" value="1"/>
</dbReference>
<gene>
    <name evidence="6" type="ORF">PSS4_v1_1500001</name>
    <name evidence="7" type="ORF">TF3108_v1_1510001</name>
</gene>
<dbReference type="AlphaFoldDB" id="A0A0S4UE32"/>
<dbReference type="SMART" id="SM00507">
    <property type="entry name" value="HNHc"/>
    <property type="match status" value="1"/>
</dbReference>
<name>A0A0S4UE32_RALSL</name>
<evidence type="ECO:0000259" key="5">
    <source>
        <dbReference type="SMART" id="SM00507"/>
    </source>
</evidence>
<dbReference type="GO" id="GO:0004519">
    <property type="term" value="F:endonuclease activity"/>
    <property type="evidence" value="ECO:0007669"/>
    <property type="project" value="InterPro"/>
</dbReference>
<proteinExistence type="inferred from homology"/>
<keyword evidence="1" id="KW-0540">Nuclease</keyword>
<dbReference type="SMR" id="A0A0S4UE32"/>
<organism evidence="6">
    <name type="scientific">Ralstonia solanacearum</name>
    <name type="common">Pseudomonas solanacearum</name>
    <dbReference type="NCBI Taxonomy" id="305"/>
    <lineage>
        <taxon>Bacteria</taxon>
        <taxon>Pseudomonadati</taxon>
        <taxon>Pseudomonadota</taxon>
        <taxon>Betaproteobacteria</taxon>
        <taxon>Burkholderiales</taxon>
        <taxon>Burkholderiaceae</taxon>
        <taxon>Ralstonia</taxon>
        <taxon>Ralstonia solanacearum species complex</taxon>
    </lineage>
</organism>
<dbReference type="EMBL" id="LN899826">
    <property type="protein sequence ID" value="CUV42717.1"/>
    <property type="molecule type" value="Genomic_DNA"/>
</dbReference>
<dbReference type="GO" id="GO:0003676">
    <property type="term" value="F:nucleic acid binding"/>
    <property type="evidence" value="ECO:0007669"/>
    <property type="project" value="InterPro"/>
</dbReference>
<feature type="domain" description="HNH nuclease" evidence="5">
    <location>
        <begin position="54"/>
        <end position="109"/>
    </location>
</feature>
<dbReference type="InterPro" id="IPR002711">
    <property type="entry name" value="HNH"/>
</dbReference>
<dbReference type="Gene3D" id="1.10.30.50">
    <property type="match status" value="1"/>
</dbReference>
<evidence type="ECO:0000313" key="7">
    <source>
        <dbReference type="EMBL" id="CUV42717.1"/>
    </source>
</evidence>
<dbReference type="InterPro" id="IPR003615">
    <property type="entry name" value="HNH_nuc"/>
</dbReference>
<dbReference type="PANTHER" id="PTHR41286">
    <property type="entry name" value="HNH NUCLEASE YAJD-RELATED"/>
    <property type="match status" value="1"/>
</dbReference>
<evidence type="ECO:0000256" key="4">
    <source>
        <dbReference type="ARBA" id="ARBA00040194"/>
    </source>
</evidence>
<evidence type="ECO:0000256" key="1">
    <source>
        <dbReference type="ARBA" id="ARBA00022722"/>
    </source>
</evidence>
<reference evidence="6" key="1">
    <citation type="submission" date="2015-10" db="EMBL/GenBank/DDBJ databases">
        <authorList>
            <person name="Gilbert D.G."/>
        </authorList>
    </citation>
    <scope>NUCLEOTIDE SEQUENCE</scope>
    <source>
        <strain evidence="6">Phyl III-seqv23</strain>
    </source>
</reference>
<dbReference type="GO" id="GO:0016787">
    <property type="term" value="F:hydrolase activity"/>
    <property type="evidence" value="ECO:0007669"/>
    <property type="project" value="UniProtKB-KW"/>
</dbReference>